<dbReference type="STRING" id="1423750.FC89_GL002244"/>
<dbReference type="RefSeq" id="WP_057872600.1">
    <property type="nucleotide sequence ID" value="NZ_AZGB01000027.1"/>
</dbReference>
<dbReference type="Pfam" id="PF07992">
    <property type="entry name" value="Pyr_redox_2"/>
    <property type="match status" value="1"/>
</dbReference>
<feature type="domain" description="FAD/NAD(P)-binding" evidence="7">
    <location>
        <begin position="6"/>
        <end position="314"/>
    </location>
</feature>
<evidence type="ECO:0000256" key="4">
    <source>
        <dbReference type="PIRSR" id="PIRSR000350-3"/>
    </source>
</evidence>
<dbReference type="Gene3D" id="3.50.50.60">
    <property type="entry name" value="FAD/NAD(P)-binding domain"/>
    <property type="match status" value="2"/>
</dbReference>
<evidence type="ECO:0000313" key="8">
    <source>
        <dbReference type="EMBL" id="KRM04557.1"/>
    </source>
</evidence>
<comment type="cofactor">
    <cofactor evidence="4">
        <name>FAD</name>
        <dbReference type="ChEBI" id="CHEBI:57692"/>
    </cofactor>
    <text evidence="4">Binds 1 FAD per subunit.</text>
</comment>
<comment type="similarity">
    <text evidence="1">Belongs to the class-I pyridine nucleotide-disulfide oxidoreductase family.</text>
</comment>
<dbReference type="SUPFAM" id="SSF55424">
    <property type="entry name" value="FAD/NAD-linked reductases, dimerisation (C-terminal) domain"/>
    <property type="match status" value="1"/>
</dbReference>
<keyword evidence="2" id="KW-0285">Flavoprotein</keyword>
<proteinExistence type="inferred from homology"/>
<evidence type="ECO:0008006" key="10">
    <source>
        <dbReference type="Google" id="ProtNLM"/>
    </source>
</evidence>
<gene>
    <name evidence="8" type="ORF">FC89_GL002244</name>
</gene>
<dbReference type="AlphaFoldDB" id="A0A0R1VGX6"/>
<keyword evidence="3 4" id="KW-0274">FAD</keyword>
<reference evidence="8 9" key="1">
    <citation type="journal article" date="2015" name="Genome Announc.">
        <title>Expanding the biotechnology potential of lactobacilli through comparative genomics of 213 strains and associated genera.</title>
        <authorList>
            <person name="Sun Z."/>
            <person name="Harris H.M."/>
            <person name="McCann A."/>
            <person name="Guo C."/>
            <person name="Argimon S."/>
            <person name="Zhang W."/>
            <person name="Yang X."/>
            <person name="Jeffery I.B."/>
            <person name="Cooney J.C."/>
            <person name="Kagawa T.F."/>
            <person name="Liu W."/>
            <person name="Song Y."/>
            <person name="Salvetti E."/>
            <person name="Wrobel A."/>
            <person name="Rasinkangas P."/>
            <person name="Parkhill J."/>
            <person name="Rea M.C."/>
            <person name="O'Sullivan O."/>
            <person name="Ritari J."/>
            <person name="Douillard F.P."/>
            <person name="Paul Ross R."/>
            <person name="Yang R."/>
            <person name="Briner A.E."/>
            <person name="Felis G.E."/>
            <person name="de Vos W.M."/>
            <person name="Barrangou R."/>
            <person name="Klaenhammer T.R."/>
            <person name="Caufield P.W."/>
            <person name="Cui Y."/>
            <person name="Zhang H."/>
            <person name="O'Toole P.W."/>
        </authorList>
    </citation>
    <scope>NUCLEOTIDE SEQUENCE [LARGE SCALE GENOMIC DNA]</scope>
    <source>
        <strain evidence="8 9">DSM 18630</strain>
    </source>
</reference>
<comment type="caution">
    <text evidence="8">The sequence shown here is derived from an EMBL/GenBank/DDBJ whole genome shotgun (WGS) entry which is preliminary data.</text>
</comment>
<dbReference type="Gene3D" id="3.30.390.30">
    <property type="match status" value="1"/>
</dbReference>
<feature type="binding site" evidence="4">
    <location>
        <begin position="173"/>
        <end position="180"/>
    </location>
    <ligand>
        <name>NAD(+)</name>
        <dbReference type="ChEBI" id="CHEBI:57540"/>
    </ligand>
</feature>
<feature type="binding site" evidence="4">
    <location>
        <position position="300"/>
    </location>
    <ligand>
        <name>FAD</name>
        <dbReference type="ChEBI" id="CHEBI:57692"/>
    </ligand>
</feature>
<feature type="disulfide bond" description="Redox-active" evidence="5">
    <location>
        <begin position="43"/>
        <end position="48"/>
    </location>
</feature>
<keyword evidence="9" id="KW-1185">Reference proteome</keyword>
<keyword evidence="4" id="KW-0547">Nucleotide-binding</keyword>
<dbReference type="SUPFAM" id="SSF51905">
    <property type="entry name" value="FAD/NAD(P)-binding domain"/>
    <property type="match status" value="1"/>
</dbReference>
<dbReference type="PANTHER" id="PTHR43014">
    <property type="entry name" value="MERCURIC REDUCTASE"/>
    <property type="match status" value="1"/>
</dbReference>
<dbReference type="PATRIC" id="fig|1423750.3.peg.2284"/>
<dbReference type="GO" id="GO:0016491">
    <property type="term" value="F:oxidoreductase activity"/>
    <property type="evidence" value="ECO:0007669"/>
    <property type="project" value="InterPro"/>
</dbReference>
<dbReference type="InterPro" id="IPR001100">
    <property type="entry name" value="Pyr_nuc-diS_OxRdtase"/>
</dbReference>
<dbReference type="InterPro" id="IPR004099">
    <property type="entry name" value="Pyr_nucl-diS_OxRdtase_dimer"/>
</dbReference>
<dbReference type="GO" id="GO:0000166">
    <property type="term" value="F:nucleotide binding"/>
    <property type="evidence" value="ECO:0007669"/>
    <property type="project" value="UniProtKB-KW"/>
</dbReference>
<feature type="binding site" evidence="4">
    <location>
        <position position="196"/>
    </location>
    <ligand>
        <name>NAD(+)</name>
        <dbReference type="ChEBI" id="CHEBI:57540"/>
    </ligand>
</feature>
<feature type="binding site" evidence="4">
    <location>
        <position position="260"/>
    </location>
    <ligand>
        <name>NAD(+)</name>
        <dbReference type="ChEBI" id="CHEBI:57540"/>
    </ligand>
</feature>
<dbReference type="GeneID" id="98319903"/>
<name>A0A0R1VGX6_9LACO</name>
<dbReference type="PANTHER" id="PTHR43014:SF5">
    <property type="entry name" value="GLUTATHIONE REDUCTASE (NADPH)"/>
    <property type="match status" value="1"/>
</dbReference>
<dbReference type="Pfam" id="PF02852">
    <property type="entry name" value="Pyr_redox_dim"/>
    <property type="match status" value="1"/>
</dbReference>
<evidence type="ECO:0000259" key="7">
    <source>
        <dbReference type="Pfam" id="PF07992"/>
    </source>
</evidence>
<evidence type="ECO:0000256" key="1">
    <source>
        <dbReference type="ARBA" id="ARBA00007532"/>
    </source>
</evidence>
<evidence type="ECO:0000256" key="5">
    <source>
        <dbReference type="PIRSR" id="PIRSR000350-4"/>
    </source>
</evidence>
<feature type="domain" description="Pyridine nucleotide-disulphide oxidoreductase dimerisation" evidence="6">
    <location>
        <begin position="337"/>
        <end position="437"/>
    </location>
</feature>
<dbReference type="InterPro" id="IPR016156">
    <property type="entry name" value="FAD/NAD-linked_Rdtase_dimer_sf"/>
</dbReference>
<dbReference type="PIRSF" id="PIRSF000350">
    <property type="entry name" value="Mercury_reductase_MerA"/>
    <property type="match status" value="1"/>
</dbReference>
<keyword evidence="4" id="KW-0520">NAD</keyword>
<dbReference type="PRINTS" id="PR00368">
    <property type="entry name" value="FADPNR"/>
</dbReference>
<dbReference type="OrthoDB" id="9800167at2"/>
<dbReference type="Proteomes" id="UP000051451">
    <property type="component" value="Unassembled WGS sequence"/>
</dbReference>
<protein>
    <recommendedName>
        <fullName evidence="10">Glutathione reductase</fullName>
    </recommendedName>
</protein>
<evidence type="ECO:0000256" key="2">
    <source>
        <dbReference type="ARBA" id="ARBA00022630"/>
    </source>
</evidence>
<dbReference type="InterPro" id="IPR023753">
    <property type="entry name" value="FAD/NAD-binding_dom"/>
</dbReference>
<accession>A0A0R1VGX6</accession>
<evidence type="ECO:0000256" key="3">
    <source>
        <dbReference type="ARBA" id="ARBA00022827"/>
    </source>
</evidence>
<dbReference type="EMBL" id="AZGB01000027">
    <property type="protein sequence ID" value="KRM04557.1"/>
    <property type="molecule type" value="Genomic_DNA"/>
</dbReference>
<evidence type="ECO:0000313" key="9">
    <source>
        <dbReference type="Proteomes" id="UP000051451"/>
    </source>
</evidence>
<evidence type="ECO:0000259" key="6">
    <source>
        <dbReference type="Pfam" id="PF02852"/>
    </source>
</evidence>
<dbReference type="InterPro" id="IPR036188">
    <property type="entry name" value="FAD/NAD-bd_sf"/>
</dbReference>
<dbReference type="PRINTS" id="PR00411">
    <property type="entry name" value="PNDRDTASEI"/>
</dbReference>
<sequence length="452" mass="49209">MTNYDYDVMFIGSGHANWHAALALRKAGKKVVLIEKDLIAGTCTNYGCNAKILLDGAADVLHQAAAYQGKGIAGDLKIDWSDLMKYKHQTINPLHLLLEKQFKAAGIEIIDGTAAFVDQHTVEAAGKTISAQDIIIGTGQRPSILPIPGKELMHDSRDFLDLPELPAHMTFIGAGIISLEFAMLVQAAGTQVTIIEFAETALRGFEKKYVEQILQQMRDLGIELHFKEAVQSVEQQDSRLLVKTASGLAVTTDYVVAGTGRIPNVEELNLDKVGVKFDKTGILVDDHLQTNVEHIYASGDVIAKRIPKLTPTATFESNYLAALLAGQTTAPIKYPAVASVVFTLPRIAQVGVTSEQAAAHPDDYQIVTLPYGTVLRFQTKNEPAAEATLVFDQDHYLVGASVYGDEAPELINFLTMVISQKLTQAKLNQAVFAFPSQTIGLLSMLSPYLKQF</sequence>
<organism evidence="8 9">
    <name type="scientific">Liquorilactobacillus ghanensis DSM 18630</name>
    <dbReference type="NCBI Taxonomy" id="1423750"/>
    <lineage>
        <taxon>Bacteria</taxon>
        <taxon>Bacillati</taxon>
        <taxon>Bacillota</taxon>
        <taxon>Bacilli</taxon>
        <taxon>Lactobacillales</taxon>
        <taxon>Lactobacillaceae</taxon>
        <taxon>Liquorilactobacillus</taxon>
    </lineage>
</organism>